<feature type="transmembrane region" description="Helical" evidence="10">
    <location>
        <begin position="457"/>
        <end position="477"/>
    </location>
</feature>
<dbReference type="EMBL" id="QCYY01001042">
    <property type="protein sequence ID" value="ROT80991.1"/>
    <property type="molecule type" value="Genomic_DNA"/>
</dbReference>
<reference evidence="12 13" key="2">
    <citation type="submission" date="2019-01" db="EMBL/GenBank/DDBJ databases">
        <title>The decoding of complex shrimp genome reveals the adaptation for benthos swimmer, frequently molting mechanism and breeding impact on genome.</title>
        <authorList>
            <person name="Sun Y."/>
            <person name="Gao Y."/>
            <person name="Yu Y."/>
        </authorList>
    </citation>
    <scope>NUCLEOTIDE SEQUENCE [LARGE SCALE GENOMIC DNA]</scope>
    <source>
        <tissue evidence="12">Muscle</tissue>
    </source>
</reference>
<protein>
    <recommendedName>
        <fullName evidence="11">FAM20 C-terminal domain-containing protein</fullName>
    </recommendedName>
</protein>
<feature type="region of interest" description="Disordered" evidence="9">
    <location>
        <begin position="232"/>
        <end position="275"/>
    </location>
</feature>
<evidence type="ECO:0000256" key="7">
    <source>
        <dbReference type="PIRSR" id="PIRSR624869-2"/>
    </source>
</evidence>
<evidence type="ECO:0000256" key="2">
    <source>
        <dbReference type="ARBA" id="ARBA00006557"/>
    </source>
</evidence>
<evidence type="ECO:0000256" key="4">
    <source>
        <dbReference type="ARBA" id="ARBA00023157"/>
    </source>
</evidence>
<feature type="binding site" evidence="7">
    <location>
        <position position="321"/>
    </location>
    <ligand>
        <name>ATP</name>
        <dbReference type="ChEBI" id="CHEBI:30616"/>
    </ligand>
</feature>
<gene>
    <name evidence="12" type="ORF">C7M84_000276</name>
</gene>
<keyword evidence="10" id="KW-0472">Membrane</keyword>
<feature type="compositionally biased region" description="Low complexity" evidence="9">
    <location>
        <begin position="246"/>
        <end position="271"/>
    </location>
</feature>
<evidence type="ECO:0000256" key="3">
    <source>
        <dbReference type="ARBA" id="ARBA00023034"/>
    </source>
</evidence>
<proteinExistence type="inferred from homology"/>
<reference evidence="12 13" key="1">
    <citation type="submission" date="2018-04" db="EMBL/GenBank/DDBJ databases">
        <authorList>
            <person name="Zhang X."/>
            <person name="Yuan J."/>
            <person name="Li F."/>
            <person name="Xiang J."/>
        </authorList>
    </citation>
    <scope>NUCLEOTIDE SEQUENCE [LARGE SCALE GENOMIC DNA]</scope>
    <source>
        <tissue evidence="12">Muscle</tissue>
    </source>
</reference>
<dbReference type="PANTHER" id="PTHR12450">
    <property type="entry name" value="DENTIN MATRIX PROTEIN 4 PROTEIN FAM20"/>
    <property type="match status" value="1"/>
</dbReference>
<comment type="similarity">
    <text evidence="2">Belongs to the FAM20 family.</text>
</comment>
<evidence type="ECO:0000256" key="6">
    <source>
        <dbReference type="PIRSR" id="PIRSR624869-1"/>
    </source>
</evidence>
<evidence type="ECO:0000313" key="12">
    <source>
        <dbReference type="EMBL" id="ROT80991.1"/>
    </source>
</evidence>
<feature type="compositionally biased region" description="Basic residues" evidence="9">
    <location>
        <begin position="236"/>
        <end position="245"/>
    </location>
</feature>
<keyword evidence="8" id="KW-0464">Manganese</keyword>
<comment type="subcellular location">
    <subcellularLocation>
        <location evidence="1">Golgi apparatus</location>
    </subcellularLocation>
</comment>
<feature type="domain" description="FAM20 C-terminal" evidence="11">
    <location>
        <begin position="188"/>
        <end position="424"/>
    </location>
</feature>
<keyword evidence="4" id="KW-1015">Disulfide bond</keyword>
<feature type="active site" evidence="6">
    <location>
        <position position="316"/>
    </location>
</feature>
<dbReference type="GO" id="GO:0004674">
    <property type="term" value="F:protein serine/threonine kinase activity"/>
    <property type="evidence" value="ECO:0007669"/>
    <property type="project" value="TreeGrafter"/>
</dbReference>
<sequence>MKPTSSTSRVESRHLALPLSGRRRSGAGGRGQAVGGRRSEAGGRAAARSDLPSASPDNATLWDKFHLSISRDELYAADDPAINKLLEQVKTLKISHITQKEGGTQLKLLIEFSNGGNALFKPMRFPREQQTMKNHFYFTDYERHNAEIAAFHLDRLLGFRRAAPVAGRTVNMTRELYALAQGDLLKTFFISPDGNLCFHGKCSYYCDTSHAICGNPDLLEGSFAVFLPPKELAPRKPQHNTHTHNKQNTSTNNKQTKPPTDFTTPPITPSTNHPLPLPPDDDYCQLVKEVHPYNEGRRLLDIMDMSILDFLIGNMDRHHYETFKVFGNRTAPIHLDNGRGFGKPFHDEISILAPLYQCCQIRHSTLSTLLRFHTGPMRLGEAMRVSMSVDAAAPVLWEPHHVALDRRLAIILQTVRENRSSQSTDLVHDLQRPTTTSLPPWSSLCPRPHHIMTIQETFVMVVMAGLVFVTVVLVLLVETGLTSADDTPITSAHAVVRQVFRRRFLNGSREEPRR</sequence>
<dbReference type="InterPro" id="IPR024869">
    <property type="entry name" value="FAM20"/>
</dbReference>
<feature type="binding site" evidence="7">
    <location>
        <position position="142"/>
    </location>
    <ligand>
        <name>ATP</name>
        <dbReference type="ChEBI" id="CHEBI:30616"/>
    </ligand>
</feature>
<accession>A0A3R7N9N5</accession>
<keyword evidence="7" id="KW-0547">Nucleotide-binding</keyword>
<dbReference type="PANTHER" id="PTHR12450:SF22">
    <property type="entry name" value="EXTRACELLULAR SERINE_THREONINE PROTEIN CG31145"/>
    <property type="match status" value="1"/>
</dbReference>
<comment type="caution">
    <text evidence="12">The sequence shown here is derived from an EMBL/GenBank/DDBJ whole genome shotgun (WGS) entry which is preliminary data.</text>
</comment>
<keyword evidence="8" id="KW-0479">Metal-binding</keyword>
<dbReference type="CDD" id="cd10314">
    <property type="entry name" value="FAM20_C"/>
    <property type="match status" value="1"/>
</dbReference>
<evidence type="ECO:0000256" key="5">
    <source>
        <dbReference type="ARBA" id="ARBA00023180"/>
    </source>
</evidence>
<feature type="binding site" evidence="8">
    <location>
        <position position="336"/>
    </location>
    <ligand>
        <name>Mn(2+)</name>
        <dbReference type="ChEBI" id="CHEBI:29035"/>
    </ligand>
</feature>
<evidence type="ECO:0000256" key="9">
    <source>
        <dbReference type="SAM" id="MobiDB-lite"/>
    </source>
</evidence>
<feature type="binding site" evidence="7">
    <location>
        <position position="121"/>
    </location>
    <ligand>
        <name>ATP</name>
        <dbReference type="ChEBI" id="CHEBI:30616"/>
    </ligand>
</feature>
<keyword evidence="7" id="KW-0067">ATP-binding</keyword>
<evidence type="ECO:0000256" key="8">
    <source>
        <dbReference type="PIRSR" id="PIRSR624869-3"/>
    </source>
</evidence>
<dbReference type="OrthoDB" id="8583677at2759"/>
<keyword evidence="10" id="KW-1133">Transmembrane helix</keyword>
<feature type="binding site" evidence="7">
    <location>
        <position position="336"/>
    </location>
    <ligand>
        <name>ATP</name>
        <dbReference type="ChEBI" id="CHEBI:30616"/>
    </ligand>
</feature>
<dbReference type="AlphaFoldDB" id="A0A3R7N9N5"/>
<dbReference type="InterPro" id="IPR009581">
    <property type="entry name" value="FAM20_C"/>
</dbReference>
<dbReference type="GO" id="GO:0046872">
    <property type="term" value="F:metal ion binding"/>
    <property type="evidence" value="ECO:0007669"/>
    <property type="project" value="UniProtKB-KW"/>
</dbReference>
<feature type="binding site" evidence="8">
    <location>
        <position position="142"/>
    </location>
    <ligand>
        <name>Mn(2+)</name>
        <dbReference type="ChEBI" id="CHEBI:29035"/>
    </ligand>
</feature>
<evidence type="ECO:0000259" key="11">
    <source>
        <dbReference type="Pfam" id="PF06702"/>
    </source>
</evidence>
<feature type="binding site" evidence="7">
    <location>
        <begin position="224"/>
        <end position="227"/>
    </location>
    <ligand>
        <name>ATP</name>
        <dbReference type="ChEBI" id="CHEBI:30616"/>
    </ligand>
</feature>
<organism evidence="12 13">
    <name type="scientific">Penaeus vannamei</name>
    <name type="common">Whiteleg shrimp</name>
    <name type="synonym">Litopenaeus vannamei</name>
    <dbReference type="NCBI Taxonomy" id="6689"/>
    <lineage>
        <taxon>Eukaryota</taxon>
        <taxon>Metazoa</taxon>
        <taxon>Ecdysozoa</taxon>
        <taxon>Arthropoda</taxon>
        <taxon>Crustacea</taxon>
        <taxon>Multicrustacea</taxon>
        <taxon>Malacostraca</taxon>
        <taxon>Eumalacostraca</taxon>
        <taxon>Eucarida</taxon>
        <taxon>Decapoda</taxon>
        <taxon>Dendrobranchiata</taxon>
        <taxon>Penaeoidea</taxon>
        <taxon>Penaeidae</taxon>
        <taxon>Penaeus</taxon>
    </lineage>
</organism>
<dbReference type="Pfam" id="PF06702">
    <property type="entry name" value="Fam20C"/>
    <property type="match status" value="1"/>
</dbReference>
<evidence type="ECO:0000256" key="10">
    <source>
        <dbReference type="SAM" id="Phobius"/>
    </source>
</evidence>
<keyword evidence="13" id="KW-1185">Reference proteome</keyword>
<evidence type="ECO:0000256" key="1">
    <source>
        <dbReference type="ARBA" id="ARBA00004555"/>
    </source>
</evidence>
<comment type="cofactor">
    <cofactor evidence="8">
        <name>Mn(2+)</name>
        <dbReference type="ChEBI" id="CHEBI:29035"/>
    </cofactor>
</comment>
<keyword evidence="3" id="KW-0333">Golgi apparatus</keyword>
<evidence type="ECO:0000313" key="13">
    <source>
        <dbReference type="Proteomes" id="UP000283509"/>
    </source>
</evidence>
<dbReference type="GO" id="GO:0005524">
    <property type="term" value="F:ATP binding"/>
    <property type="evidence" value="ECO:0007669"/>
    <property type="project" value="UniProtKB-KW"/>
</dbReference>
<name>A0A3R7N9N5_PENVA</name>
<dbReference type="Proteomes" id="UP000283509">
    <property type="component" value="Unassembled WGS sequence"/>
</dbReference>
<dbReference type="GO" id="GO:0005794">
    <property type="term" value="C:Golgi apparatus"/>
    <property type="evidence" value="ECO:0007669"/>
    <property type="project" value="UniProtKB-SubCell"/>
</dbReference>
<feature type="binding site" evidence="7">
    <location>
        <position position="105"/>
    </location>
    <ligand>
        <name>ATP</name>
        <dbReference type="ChEBI" id="CHEBI:30616"/>
    </ligand>
</feature>
<keyword evidence="10" id="KW-0812">Transmembrane</keyword>
<keyword evidence="5" id="KW-0325">Glycoprotein</keyword>
<feature type="region of interest" description="Disordered" evidence="9">
    <location>
        <begin position="1"/>
        <end position="53"/>
    </location>
</feature>
<dbReference type="STRING" id="6689.A0A3R7N9N5"/>